<accession>A0A7J7JMZ8</accession>
<dbReference type="InterPro" id="IPR050473">
    <property type="entry name" value="A2M/Complement_sys"/>
</dbReference>
<evidence type="ECO:0000259" key="3">
    <source>
        <dbReference type="SMART" id="SM01361"/>
    </source>
</evidence>
<dbReference type="GO" id="GO:0005615">
    <property type="term" value="C:extracellular space"/>
    <property type="evidence" value="ECO:0007669"/>
    <property type="project" value="InterPro"/>
</dbReference>
<evidence type="ECO:0000313" key="4">
    <source>
        <dbReference type="EMBL" id="KAF6027709.1"/>
    </source>
</evidence>
<sequence>MEKGYQRELTYQRKDGSFSAFGQRDPSGSMWLTAFVAKSFQQARNFIYVDEETILRAVDWIIVRQNKDGSFPEPGRIIHKEMLGGGASSTTTLTAFVLIAISEVKLRSTEIAPRLATAKANAQRYLESQASTLSDPYSLAVASYALFKSGSNNVDVTLAPLEAQAIMKNGEQYWQQPQPEPVSNTKVWRPPHRQGKAVNIELAAYVLQLKVERSGVASAIPILKWISGQRNANGGFSSTQDTVVALQALARFAKVASGNTNMKVNVVAGANSHDYSLTSANNLVLQNRVLDSSVRSVAISATGSGIALAQVSATYNIEGYEQEPAFDTIATVLSEKDNSIVVRVCTRWLLSGTTGMAVKEIGIPSGFSADIEALELKNYQGVKRIEEGNRKVVIYFDELGAEETCIEVDVARTGLVAKARPVAIKVYDYYEPENQQTIFYSSSHLSSVNICDVCGATCEGCTAYFKRR</sequence>
<keyword evidence="2" id="KW-0882">Thioester bond</keyword>
<comment type="caution">
    <text evidence="4">The sequence shown here is derived from an EMBL/GenBank/DDBJ whole genome shotgun (WGS) entry which is preliminary data.</text>
</comment>
<dbReference type="SUPFAM" id="SSF49410">
    <property type="entry name" value="Alpha-macroglobulin receptor domain"/>
    <property type="match status" value="1"/>
</dbReference>
<dbReference type="InterPro" id="IPR036595">
    <property type="entry name" value="A-macroglobulin_rcpt-bd_sf"/>
</dbReference>
<evidence type="ECO:0000256" key="1">
    <source>
        <dbReference type="ARBA" id="ARBA00022729"/>
    </source>
</evidence>
<reference evidence="4" key="1">
    <citation type="submission" date="2020-06" db="EMBL/GenBank/DDBJ databases">
        <title>Draft genome of Bugula neritina, a colonial animal packing powerful symbionts and potential medicines.</title>
        <authorList>
            <person name="Rayko M."/>
        </authorList>
    </citation>
    <scope>NUCLEOTIDE SEQUENCE [LARGE SCALE GENOMIC DNA]</scope>
    <source>
        <strain evidence="4">Kwan_BN1</strain>
    </source>
</reference>
<gene>
    <name evidence="4" type="ORF">EB796_013982</name>
</gene>
<dbReference type="EMBL" id="VXIV02002038">
    <property type="protein sequence ID" value="KAF6027709.1"/>
    <property type="molecule type" value="Genomic_DNA"/>
</dbReference>
<organism evidence="4 5">
    <name type="scientific">Bugula neritina</name>
    <name type="common">Brown bryozoan</name>
    <name type="synonym">Sertularia neritina</name>
    <dbReference type="NCBI Taxonomy" id="10212"/>
    <lineage>
        <taxon>Eukaryota</taxon>
        <taxon>Metazoa</taxon>
        <taxon>Spiralia</taxon>
        <taxon>Lophotrochozoa</taxon>
        <taxon>Bryozoa</taxon>
        <taxon>Gymnolaemata</taxon>
        <taxon>Cheilostomatida</taxon>
        <taxon>Flustrina</taxon>
        <taxon>Buguloidea</taxon>
        <taxon>Bugulidae</taxon>
        <taxon>Bugula</taxon>
    </lineage>
</organism>
<dbReference type="Pfam" id="PF07678">
    <property type="entry name" value="TED_complement"/>
    <property type="match status" value="1"/>
</dbReference>
<dbReference type="Gene3D" id="1.50.10.20">
    <property type="match status" value="1"/>
</dbReference>
<keyword evidence="1" id="KW-0732">Signal</keyword>
<dbReference type="InterPro" id="IPR008930">
    <property type="entry name" value="Terpenoid_cyclase/PrenylTrfase"/>
</dbReference>
<keyword evidence="5" id="KW-1185">Reference proteome</keyword>
<dbReference type="PANTHER" id="PTHR11412:SF136">
    <property type="entry name" value="CD109 ANTIGEN"/>
    <property type="match status" value="1"/>
</dbReference>
<dbReference type="SMART" id="SM01361">
    <property type="entry name" value="A2M_recep"/>
    <property type="match status" value="1"/>
</dbReference>
<name>A0A7J7JMZ8_BUGNE</name>
<dbReference type="Proteomes" id="UP000593567">
    <property type="component" value="Unassembled WGS sequence"/>
</dbReference>
<feature type="domain" description="Alpha-macroglobulin receptor-binding" evidence="3">
    <location>
        <begin position="354"/>
        <end position="440"/>
    </location>
</feature>
<dbReference type="Pfam" id="PF07677">
    <property type="entry name" value="A2M_recep"/>
    <property type="match status" value="1"/>
</dbReference>
<dbReference type="InterPro" id="IPR011626">
    <property type="entry name" value="Alpha-macroglobulin_TED"/>
</dbReference>
<dbReference type="InterPro" id="IPR009048">
    <property type="entry name" value="A-macroglobulin_rcpt-bd"/>
</dbReference>
<proteinExistence type="predicted"/>
<dbReference type="SUPFAM" id="SSF48239">
    <property type="entry name" value="Terpenoid cyclases/Protein prenyltransferases"/>
    <property type="match status" value="1"/>
</dbReference>
<dbReference type="AlphaFoldDB" id="A0A7J7JMZ8"/>
<dbReference type="Gene3D" id="2.60.40.690">
    <property type="entry name" value="Alpha-macroglobulin, receptor-binding domain"/>
    <property type="match status" value="1"/>
</dbReference>
<evidence type="ECO:0000313" key="5">
    <source>
        <dbReference type="Proteomes" id="UP000593567"/>
    </source>
</evidence>
<dbReference type="PANTHER" id="PTHR11412">
    <property type="entry name" value="MACROGLOBULIN / COMPLEMENT"/>
    <property type="match status" value="1"/>
</dbReference>
<dbReference type="OrthoDB" id="9998011at2759"/>
<protein>
    <recommendedName>
        <fullName evidence="3">Alpha-macroglobulin receptor-binding domain-containing protein</fullName>
    </recommendedName>
</protein>
<evidence type="ECO:0000256" key="2">
    <source>
        <dbReference type="ARBA" id="ARBA00022966"/>
    </source>
</evidence>